<evidence type="ECO:0008006" key="2">
    <source>
        <dbReference type="Google" id="ProtNLM"/>
    </source>
</evidence>
<dbReference type="EnsemblMetazoa" id="Aqu2.1.24937_001">
    <property type="protein sequence ID" value="Aqu2.1.24937_001"/>
    <property type="gene ID" value="Aqu2.1.24937"/>
</dbReference>
<proteinExistence type="predicted"/>
<name>A0A1X7UBU8_AMPQE</name>
<reference evidence="1" key="1">
    <citation type="submission" date="2017-05" db="UniProtKB">
        <authorList>
            <consortium name="EnsemblMetazoa"/>
        </authorList>
    </citation>
    <scope>IDENTIFICATION</scope>
</reference>
<sequence length="95" mass="10923">MAVNLLVDMIASDTARKSVLMLIYHLHQRDVVIADCGYTYQQHVGIMVEELKTPLFTKGVKQLQKINVDWSRELQIVHIHIERIIGGTLILRQSQ</sequence>
<organism evidence="1">
    <name type="scientific">Amphimedon queenslandica</name>
    <name type="common">Sponge</name>
    <dbReference type="NCBI Taxonomy" id="400682"/>
    <lineage>
        <taxon>Eukaryota</taxon>
        <taxon>Metazoa</taxon>
        <taxon>Porifera</taxon>
        <taxon>Demospongiae</taxon>
        <taxon>Heteroscleromorpha</taxon>
        <taxon>Haplosclerida</taxon>
        <taxon>Niphatidae</taxon>
        <taxon>Amphimedon</taxon>
    </lineage>
</organism>
<protein>
    <recommendedName>
        <fullName evidence="2">DDE Tnp4 domain-containing protein</fullName>
    </recommendedName>
</protein>
<evidence type="ECO:0000313" key="1">
    <source>
        <dbReference type="EnsemblMetazoa" id="Aqu2.1.24937_001"/>
    </source>
</evidence>
<dbReference type="AlphaFoldDB" id="A0A1X7UBU8"/>
<dbReference type="InParanoid" id="A0A1X7UBU8"/>
<accession>A0A1X7UBU8</accession>